<gene>
    <name evidence="1" type="ORF">KY290_038317</name>
</gene>
<dbReference type="Proteomes" id="UP000826656">
    <property type="component" value="Unassembled WGS sequence"/>
</dbReference>
<keyword evidence="2" id="KW-1185">Reference proteome</keyword>
<name>A0ABQ7TY45_SOLTU</name>
<comment type="caution">
    <text evidence="1">The sequence shown here is derived from an EMBL/GenBank/DDBJ whole genome shotgun (WGS) entry which is preliminary data.</text>
</comment>
<protein>
    <recommendedName>
        <fullName evidence="3">Reverse transcriptase RNase H-like domain-containing protein</fullName>
    </recommendedName>
</protein>
<evidence type="ECO:0008006" key="3">
    <source>
        <dbReference type="Google" id="ProtNLM"/>
    </source>
</evidence>
<evidence type="ECO:0000313" key="1">
    <source>
        <dbReference type="EMBL" id="KAH0739612.1"/>
    </source>
</evidence>
<organism evidence="1 2">
    <name type="scientific">Solanum tuberosum</name>
    <name type="common">Potato</name>
    <dbReference type="NCBI Taxonomy" id="4113"/>
    <lineage>
        <taxon>Eukaryota</taxon>
        <taxon>Viridiplantae</taxon>
        <taxon>Streptophyta</taxon>
        <taxon>Embryophyta</taxon>
        <taxon>Tracheophyta</taxon>
        <taxon>Spermatophyta</taxon>
        <taxon>Magnoliopsida</taxon>
        <taxon>eudicotyledons</taxon>
        <taxon>Gunneridae</taxon>
        <taxon>Pentapetalae</taxon>
        <taxon>asterids</taxon>
        <taxon>lamiids</taxon>
        <taxon>Solanales</taxon>
        <taxon>Solanaceae</taxon>
        <taxon>Solanoideae</taxon>
        <taxon>Solaneae</taxon>
        <taxon>Solanum</taxon>
    </lineage>
</organism>
<accession>A0ABQ7TY45</accession>
<dbReference type="EMBL" id="JAIVGD010000028">
    <property type="protein sequence ID" value="KAH0739612.1"/>
    <property type="molecule type" value="Genomic_DNA"/>
</dbReference>
<evidence type="ECO:0000313" key="2">
    <source>
        <dbReference type="Proteomes" id="UP000826656"/>
    </source>
</evidence>
<reference evidence="1 2" key="1">
    <citation type="journal article" date="2021" name="bioRxiv">
        <title>Chromosome-scale and haplotype-resolved genome assembly of a tetraploid potato cultivar.</title>
        <authorList>
            <person name="Sun H."/>
            <person name="Jiao W.-B."/>
            <person name="Krause K."/>
            <person name="Campoy J.A."/>
            <person name="Goel M."/>
            <person name="Folz-Donahue K."/>
            <person name="Kukat C."/>
            <person name="Huettel B."/>
            <person name="Schneeberger K."/>
        </authorList>
    </citation>
    <scope>NUCLEOTIDE SEQUENCE [LARGE SCALE GENOMIC DNA]</scope>
    <source>
        <strain evidence="1">SolTubOtavaFocal</strain>
        <tissue evidence="1">Leaves</tissue>
    </source>
</reference>
<sequence>MEHYLQPSHFIIKTDHFILKFLKDQRMNNSLQHKGLTKLLSLSYEIQYKKRVENIAADALSHRFKKETGSKSMSVVQPLCVQEVVSRYEEDIEISKLLSQLLLDGILRYKEKIWVGSSGNLRQQFVEAMHITTWGGYSGV</sequence>
<proteinExistence type="predicted"/>